<feature type="transmembrane region" description="Helical" evidence="8">
    <location>
        <begin position="402"/>
        <end position="430"/>
    </location>
</feature>
<evidence type="ECO:0000256" key="6">
    <source>
        <dbReference type="ARBA" id="ARBA00023136"/>
    </source>
</evidence>
<dbReference type="OrthoDB" id="9790209at2"/>
<dbReference type="GO" id="GO:0005886">
    <property type="term" value="C:plasma membrane"/>
    <property type="evidence" value="ECO:0007669"/>
    <property type="project" value="UniProtKB-SubCell"/>
</dbReference>
<keyword evidence="2" id="KW-1003">Cell membrane</keyword>
<keyword evidence="3 7" id="KW-0997">Cell inner membrane</keyword>
<evidence type="ECO:0000256" key="2">
    <source>
        <dbReference type="ARBA" id="ARBA00022475"/>
    </source>
</evidence>
<dbReference type="GO" id="GO:0022857">
    <property type="term" value="F:transmembrane transporter activity"/>
    <property type="evidence" value="ECO:0007669"/>
    <property type="project" value="UniProtKB-UniRule"/>
</dbReference>
<comment type="subcellular location">
    <subcellularLocation>
        <location evidence="1 7">Cell inner membrane</location>
        <topology evidence="1 7">Multi-pass membrane protein</topology>
    </subcellularLocation>
</comment>
<dbReference type="InterPro" id="IPR004681">
    <property type="entry name" value="TRAP_DctM"/>
</dbReference>
<dbReference type="STRING" id="364199.SAMN04489858_1047"/>
<evidence type="ECO:0000256" key="1">
    <source>
        <dbReference type="ARBA" id="ARBA00004429"/>
    </source>
</evidence>
<reference evidence="10 11" key="1">
    <citation type="submission" date="2016-10" db="EMBL/GenBank/DDBJ databases">
        <authorList>
            <person name="de Groot N.N."/>
        </authorList>
    </citation>
    <scope>NUCLEOTIDE SEQUENCE [LARGE SCALE GENOMIC DNA]</scope>
    <source>
        <strain evidence="10 11">DSM 17862</strain>
    </source>
</reference>
<feature type="transmembrane region" description="Helical" evidence="8">
    <location>
        <begin position="7"/>
        <end position="40"/>
    </location>
</feature>
<evidence type="ECO:0000259" key="9">
    <source>
        <dbReference type="Pfam" id="PF06808"/>
    </source>
</evidence>
<feature type="transmembrane region" description="Helical" evidence="8">
    <location>
        <begin position="322"/>
        <end position="352"/>
    </location>
</feature>
<dbReference type="EMBL" id="FOHO01000004">
    <property type="protein sequence ID" value="SET27199.1"/>
    <property type="molecule type" value="Genomic_DNA"/>
</dbReference>
<feature type="transmembrane region" description="Helical" evidence="8">
    <location>
        <begin position="251"/>
        <end position="268"/>
    </location>
</feature>
<keyword evidence="7" id="KW-0813">Transport</keyword>
<keyword evidence="4 8" id="KW-0812">Transmembrane</keyword>
<protein>
    <submittedName>
        <fullName evidence="10">TRAP transporter, DctM subunit</fullName>
    </submittedName>
</protein>
<feature type="transmembrane region" description="Helical" evidence="8">
    <location>
        <begin position="98"/>
        <end position="123"/>
    </location>
</feature>
<organism evidence="10 11">
    <name type="scientific">Paracoccus homiensis</name>
    <dbReference type="NCBI Taxonomy" id="364199"/>
    <lineage>
        <taxon>Bacteria</taxon>
        <taxon>Pseudomonadati</taxon>
        <taxon>Pseudomonadota</taxon>
        <taxon>Alphaproteobacteria</taxon>
        <taxon>Rhodobacterales</taxon>
        <taxon>Paracoccaceae</taxon>
        <taxon>Paracoccus</taxon>
    </lineage>
</organism>
<feature type="transmembrane region" description="Helical" evidence="8">
    <location>
        <begin position="280"/>
        <end position="301"/>
    </location>
</feature>
<comment type="function">
    <text evidence="7">Part of the tripartite ATP-independent periplasmic (TRAP) transport system.</text>
</comment>
<keyword evidence="5 8" id="KW-1133">Transmembrane helix</keyword>
<dbReference type="Pfam" id="PF06808">
    <property type="entry name" value="DctM"/>
    <property type="match status" value="1"/>
</dbReference>
<sequence>MDWQLALGLGVTSLMVLFALGIPIFAAFLTINVAGTLWLMGPAGFGMFTNSVYNTVTSETLSTIALFVLMGELLFRSGSIDVIFDSLDTLMGKIRGRLYFFVIALSTLFGALSGSALAVTAMLSRSALPTMRDRGYDEKISVGLILGGAGLAPIIPPSLLVVIIGSLVDVSIARLLIAGIIPGLVLAGLFVGYTLIRIWADPSKAPAGDDDHDRSLPAILAAIGKMLPFSIIIFAVLGLIMLGIATPSESAATGVLGAILVAAFYGKFSLKMSGQALMSSLRISAMIIAILACSQLFSQLLSFTGATRGLVEAATEFDLSPALMLLLLMVIPLIACMFIDQIAFMMVVVPIYDPLVSLYGFDPVWFWTLFLINLAVGSLTPPFGYNLFAAKGSAPWIPMPSIYAAAIPICLCFLIGILLFSLFPGIITWLPGLI</sequence>
<dbReference type="InterPro" id="IPR010656">
    <property type="entry name" value="DctM"/>
</dbReference>
<feature type="transmembrane region" description="Helical" evidence="8">
    <location>
        <begin position="60"/>
        <end position="77"/>
    </location>
</feature>
<name>A0A1I0D4X7_9RHOB</name>
<evidence type="ECO:0000256" key="4">
    <source>
        <dbReference type="ARBA" id="ARBA00022692"/>
    </source>
</evidence>
<evidence type="ECO:0000256" key="7">
    <source>
        <dbReference type="RuleBase" id="RU369079"/>
    </source>
</evidence>
<dbReference type="PANTHER" id="PTHR33362">
    <property type="entry name" value="SIALIC ACID TRAP TRANSPORTER PERMEASE PROTEIN SIAT-RELATED"/>
    <property type="match status" value="1"/>
</dbReference>
<evidence type="ECO:0000313" key="10">
    <source>
        <dbReference type="EMBL" id="SET27199.1"/>
    </source>
</evidence>
<proteinExistence type="predicted"/>
<feature type="domain" description="TRAP C4-dicarboxylate transport system permease DctM subunit" evidence="9">
    <location>
        <begin position="12"/>
        <end position="426"/>
    </location>
</feature>
<feature type="transmembrane region" description="Helical" evidence="8">
    <location>
        <begin position="143"/>
        <end position="168"/>
    </location>
</feature>
<dbReference type="PIRSF" id="PIRSF006066">
    <property type="entry name" value="HI0050"/>
    <property type="match status" value="1"/>
</dbReference>
<dbReference type="PANTHER" id="PTHR33362:SF5">
    <property type="entry name" value="C4-DICARBOXYLATE TRAP TRANSPORTER LARGE PERMEASE PROTEIN DCTM"/>
    <property type="match status" value="1"/>
</dbReference>
<evidence type="ECO:0000256" key="5">
    <source>
        <dbReference type="ARBA" id="ARBA00022989"/>
    </source>
</evidence>
<keyword evidence="11" id="KW-1185">Reference proteome</keyword>
<evidence type="ECO:0000256" key="3">
    <source>
        <dbReference type="ARBA" id="ARBA00022519"/>
    </source>
</evidence>
<dbReference type="RefSeq" id="WP_090733575.1">
    <property type="nucleotide sequence ID" value="NZ_FOHO01000004.1"/>
</dbReference>
<dbReference type="Proteomes" id="UP000199180">
    <property type="component" value="Unassembled WGS sequence"/>
</dbReference>
<keyword evidence="6 8" id="KW-0472">Membrane</keyword>
<accession>A0A1I0D4X7</accession>
<feature type="transmembrane region" description="Helical" evidence="8">
    <location>
        <begin position="216"/>
        <end position="244"/>
    </location>
</feature>
<gene>
    <name evidence="10" type="ORF">SAMN04489858_1047</name>
</gene>
<feature type="transmembrane region" description="Helical" evidence="8">
    <location>
        <begin position="364"/>
        <end position="390"/>
    </location>
</feature>
<evidence type="ECO:0000313" key="11">
    <source>
        <dbReference type="Proteomes" id="UP000199180"/>
    </source>
</evidence>
<feature type="transmembrane region" description="Helical" evidence="8">
    <location>
        <begin position="175"/>
        <end position="196"/>
    </location>
</feature>
<dbReference type="AlphaFoldDB" id="A0A1I0D4X7"/>
<evidence type="ECO:0000256" key="8">
    <source>
        <dbReference type="SAM" id="Phobius"/>
    </source>
</evidence>